<keyword evidence="1" id="KW-1185">Reference proteome</keyword>
<name>A0A914ZB52_9BILA</name>
<evidence type="ECO:0000313" key="1">
    <source>
        <dbReference type="Proteomes" id="UP000887577"/>
    </source>
</evidence>
<evidence type="ECO:0000313" key="2">
    <source>
        <dbReference type="WBParaSite" id="PSU_v2.g8992.t1"/>
    </source>
</evidence>
<protein>
    <submittedName>
        <fullName evidence="2">Uncharacterized protein</fullName>
    </submittedName>
</protein>
<dbReference type="AlphaFoldDB" id="A0A914ZB52"/>
<sequence length="156" mass="18471">MYIYIYIPFILRIVCKWVENQAFANAVCNVKEYRILQLSQILPFIHFESMSSDFMMDVVIRNGDLFGFNTLSNIVRKQIHHDVEITDINGRKMCGTMFDRNNIIDKIKDIKSEAWIDKNGCHWDFVKPFFYDKSKYSMKKGNAKYQLLIENGHLLN</sequence>
<reference evidence="2" key="1">
    <citation type="submission" date="2022-11" db="UniProtKB">
        <authorList>
            <consortium name="WormBaseParasite"/>
        </authorList>
    </citation>
    <scope>IDENTIFICATION</scope>
</reference>
<dbReference type="WBParaSite" id="PSU_v2.g8992.t1">
    <property type="protein sequence ID" value="PSU_v2.g8992.t1"/>
    <property type="gene ID" value="PSU_v2.g8992"/>
</dbReference>
<accession>A0A914ZB52</accession>
<proteinExistence type="predicted"/>
<organism evidence="1 2">
    <name type="scientific">Panagrolaimus superbus</name>
    <dbReference type="NCBI Taxonomy" id="310955"/>
    <lineage>
        <taxon>Eukaryota</taxon>
        <taxon>Metazoa</taxon>
        <taxon>Ecdysozoa</taxon>
        <taxon>Nematoda</taxon>
        <taxon>Chromadorea</taxon>
        <taxon>Rhabditida</taxon>
        <taxon>Tylenchina</taxon>
        <taxon>Panagrolaimomorpha</taxon>
        <taxon>Panagrolaimoidea</taxon>
        <taxon>Panagrolaimidae</taxon>
        <taxon>Panagrolaimus</taxon>
    </lineage>
</organism>
<dbReference type="Proteomes" id="UP000887577">
    <property type="component" value="Unplaced"/>
</dbReference>